<feature type="non-terminal residue" evidence="1">
    <location>
        <position position="1"/>
    </location>
</feature>
<organism evidence="1 2">
    <name type="scientific">Rotaria magnacalcarata</name>
    <dbReference type="NCBI Taxonomy" id="392030"/>
    <lineage>
        <taxon>Eukaryota</taxon>
        <taxon>Metazoa</taxon>
        <taxon>Spiralia</taxon>
        <taxon>Gnathifera</taxon>
        <taxon>Rotifera</taxon>
        <taxon>Eurotatoria</taxon>
        <taxon>Bdelloidea</taxon>
        <taxon>Philodinida</taxon>
        <taxon>Philodinidae</taxon>
        <taxon>Rotaria</taxon>
    </lineage>
</organism>
<comment type="caution">
    <text evidence="1">The sequence shown here is derived from an EMBL/GenBank/DDBJ whole genome shotgun (WGS) entry which is preliminary data.</text>
</comment>
<accession>A0A8S3HPS2</accession>
<dbReference type="Proteomes" id="UP000681720">
    <property type="component" value="Unassembled WGS sequence"/>
</dbReference>
<gene>
    <name evidence="1" type="ORF">GIL414_LOCUS71416</name>
</gene>
<name>A0A8S3HPS2_9BILA</name>
<protein>
    <submittedName>
        <fullName evidence="1">Uncharacterized protein</fullName>
    </submittedName>
</protein>
<dbReference type="AlphaFoldDB" id="A0A8S3HPS2"/>
<reference evidence="1" key="1">
    <citation type="submission" date="2021-02" db="EMBL/GenBank/DDBJ databases">
        <authorList>
            <person name="Nowell W R."/>
        </authorList>
    </citation>
    <scope>NUCLEOTIDE SEQUENCE</scope>
</reference>
<proteinExistence type="predicted"/>
<dbReference type="EMBL" id="CAJOBJ010334258">
    <property type="protein sequence ID" value="CAF5186820.1"/>
    <property type="molecule type" value="Genomic_DNA"/>
</dbReference>
<evidence type="ECO:0000313" key="2">
    <source>
        <dbReference type="Proteomes" id="UP000681720"/>
    </source>
</evidence>
<evidence type="ECO:0000313" key="1">
    <source>
        <dbReference type="EMBL" id="CAF5186820.1"/>
    </source>
</evidence>
<feature type="non-terminal residue" evidence="1">
    <location>
        <position position="42"/>
    </location>
</feature>
<sequence length="42" mass="4925">DPNEEKDITDIDEDPIISDTYNRTLIECLPRFWPKTSQIESS</sequence>